<name>A0A5J4R8R1_9ZZZZ</name>
<proteinExistence type="predicted"/>
<organism evidence="1">
    <name type="scientific">termite gut metagenome</name>
    <dbReference type="NCBI Taxonomy" id="433724"/>
    <lineage>
        <taxon>unclassified sequences</taxon>
        <taxon>metagenomes</taxon>
        <taxon>organismal metagenomes</taxon>
    </lineage>
</organism>
<protein>
    <submittedName>
        <fullName evidence="1">Uncharacterized protein</fullName>
    </submittedName>
</protein>
<sequence length="62" mass="7318">MLDFILIFVLGCWIGTHVSVFFCFQIQKYTNNPSFTIPLQQSLLKVQSYEKVLFTLDRMLKL</sequence>
<comment type="caution">
    <text evidence="1">The sequence shown here is derived from an EMBL/GenBank/DDBJ whole genome shotgun (WGS) entry which is preliminary data.</text>
</comment>
<gene>
    <name evidence="1" type="ORF">EZS27_021273</name>
</gene>
<dbReference type="EMBL" id="SNRY01001569">
    <property type="protein sequence ID" value="KAA6329975.1"/>
    <property type="molecule type" value="Genomic_DNA"/>
</dbReference>
<dbReference type="AlphaFoldDB" id="A0A5J4R8R1"/>
<evidence type="ECO:0000313" key="1">
    <source>
        <dbReference type="EMBL" id="KAA6329975.1"/>
    </source>
</evidence>
<accession>A0A5J4R8R1</accession>
<reference evidence="1" key="1">
    <citation type="submission" date="2019-03" db="EMBL/GenBank/DDBJ databases">
        <title>Single cell metagenomics reveals metabolic interactions within the superorganism composed of flagellate Streblomastix strix and complex community of Bacteroidetes bacteria on its surface.</title>
        <authorList>
            <person name="Treitli S.C."/>
            <person name="Kolisko M."/>
            <person name="Husnik F."/>
            <person name="Keeling P."/>
            <person name="Hampl V."/>
        </authorList>
    </citation>
    <scope>NUCLEOTIDE SEQUENCE</scope>
    <source>
        <strain evidence="1">STM</strain>
    </source>
</reference>